<dbReference type="Gene3D" id="1.25.40.20">
    <property type="entry name" value="Ankyrin repeat-containing domain"/>
    <property type="match status" value="1"/>
</dbReference>
<evidence type="ECO:0000256" key="3">
    <source>
        <dbReference type="PROSITE-ProRule" id="PRU00023"/>
    </source>
</evidence>
<keyword evidence="8" id="KW-1185">Reference proteome</keyword>
<dbReference type="FunFam" id="1.25.40.20:FF:000248">
    <property type="entry name" value="Ankyrin repeat and BTB/POZ domain protein"/>
    <property type="match status" value="1"/>
</dbReference>
<dbReference type="PROSITE" id="PS50097">
    <property type="entry name" value="BTB"/>
    <property type="match status" value="2"/>
</dbReference>
<dbReference type="InterPro" id="IPR002110">
    <property type="entry name" value="Ankyrin_rpt"/>
</dbReference>
<dbReference type="GO" id="GO:0000151">
    <property type="term" value="C:ubiquitin ligase complex"/>
    <property type="evidence" value="ECO:0007669"/>
    <property type="project" value="TreeGrafter"/>
</dbReference>
<feature type="coiled-coil region" evidence="4">
    <location>
        <begin position="288"/>
        <end position="315"/>
    </location>
</feature>
<evidence type="ECO:0000256" key="1">
    <source>
        <dbReference type="ARBA" id="ARBA00022737"/>
    </source>
</evidence>
<dbReference type="AlphaFoldDB" id="A0A084FWA8"/>
<dbReference type="Gene3D" id="3.30.710.10">
    <property type="entry name" value="Potassium Channel Kv1.1, Chain A"/>
    <property type="match status" value="2"/>
</dbReference>
<evidence type="ECO:0000313" key="8">
    <source>
        <dbReference type="Proteomes" id="UP000028545"/>
    </source>
</evidence>
<dbReference type="InterPro" id="IPR036770">
    <property type="entry name" value="Ankyrin_rpt-contain_sf"/>
</dbReference>
<dbReference type="InterPro" id="IPR044515">
    <property type="entry name" value="ABTB1"/>
</dbReference>
<feature type="domain" description="BTB" evidence="6">
    <location>
        <begin position="188"/>
        <end position="253"/>
    </location>
</feature>
<dbReference type="VEuPathDB" id="FungiDB:SAPIO_CDS10070"/>
<evidence type="ECO:0000256" key="2">
    <source>
        <dbReference type="ARBA" id="ARBA00023043"/>
    </source>
</evidence>
<keyword evidence="4" id="KW-0175">Coiled coil</keyword>
<dbReference type="PROSITE" id="PS50088">
    <property type="entry name" value="ANK_REPEAT"/>
    <property type="match status" value="1"/>
</dbReference>
<dbReference type="CDD" id="cd18186">
    <property type="entry name" value="BTB_POZ_ZBTB_KLHL-like"/>
    <property type="match status" value="1"/>
</dbReference>
<dbReference type="GeneID" id="27719230"/>
<sequence>MGTHSGGRGGSRGGGRGGGQSGSRLQDKEVRFAGLEEGSEPVLRKHELELKLYQEKEMIQSGLLRDENPLDLSEEFNELIEACRRGDLKTCQELISLGVNINGRDRFDYTPLILASLCGHYELVELLLESGALAERNTFQGERCVYNALNDKIRNLLLRYDFSKSTDPLQTWSAHLNSLLSRDVPRTSDIVVTSNGQFFGLHKFLLSSRSPYFERKLSVFPATETWKIEPSIPIESFRIVLQYLYLQEVPRDLVTTNSESTEEEVLRGILKITKDLEIDQLWETILAMNDRRLVRQRYQDEVNRAQEQIQKFFDTSILGHRMVINEEDLTKVQWPRSNSIFADCLLAAYEEEPEAEEDGSAEQAVAQESNSIPVGPVSNMSGAKDSRPRKVVLYPAHKAMLIRSLYFETMFSSEFLEAQESENLHVITIDCVPEVLEIILSFIYTEKMNCPLELALDLLYTADMLFLEKLKNKAATIISALGSGNSNVLVDRTHAPGPAGGPAALVEAEPINIYDVIHAAWDLRVQRLEEFAARYLAYRLEDYIDDEEFADLIRQSAERIEKREETDTIELLDDIRYYLDERFRLRFEDAGLEDIMEEQGDVDASLAEAMENKVNLTDKEGEQVVASAPREGTEAEVGPMRTLDGQVVEDEFDLDAINHQILHRKIDEMLERLKLDA</sequence>
<feature type="repeat" description="ANK" evidence="3">
    <location>
        <begin position="107"/>
        <end position="132"/>
    </location>
</feature>
<proteinExistence type="predicted"/>
<dbReference type="RefSeq" id="XP_016639169.1">
    <property type="nucleotide sequence ID" value="XM_016783726.1"/>
</dbReference>
<dbReference type="SMART" id="SM00225">
    <property type="entry name" value="BTB"/>
    <property type="match status" value="2"/>
</dbReference>
<dbReference type="SMART" id="SM00248">
    <property type="entry name" value="ANK"/>
    <property type="match status" value="2"/>
</dbReference>
<organism evidence="7 8">
    <name type="scientific">Pseudallescheria apiosperma</name>
    <name type="common">Scedosporium apiospermum</name>
    <dbReference type="NCBI Taxonomy" id="563466"/>
    <lineage>
        <taxon>Eukaryota</taxon>
        <taxon>Fungi</taxon>
        <taxon>Dikarya</taxon>
        <taxon>Ascomycota</taxon>
        <taxon>Pezizomycotina</taxon>
        <taxon>Sordariomycetes</taxon>
        <taxon>Hypocreomycetidae</taxon>
        <taxon>Microascales</taxon>
        <taxon>Microascaceae</taxon>
        <taxon>Scedosporium</taxon>
    </lineage>
</organism>
<dbReference type="PROSITE" id="PS50297">
    <property type="entry name" value="ANK_REP_REGION"/>
    <property type="match status" value="1"/>
</dbReference>
<dbReference type="KEGG" id="sapo:SAPIO_CDS10070"/>
<reference evidence="7 8" key="1">
    <citation type="journal article" date="2014" name="Genome Announc.">
        <title>Draft genome sequence of the pathogenic fungus Scedosporium apiospermum.</title>
        <authorList>
            <person name="Vandeputte P."/>
            <person name="Ghamrawi S."/>
            <person name="Rechenmann M."/>
            <person name="Iltis A."/>
            <person name="Giraud S."/>
            <person name="Fleury M."/>
            <person name="Thornton C."/>
            <person name="Delhaes L."/>
            <person name="Meyer W."/>
            <person name="Papon N."/>
            <person name="Bouchara J.P."/>
        </authorList>
    </citation>
    <scope>NUCLEOTIDE SEQUENCE [LARGE SCALE GENOMIC DNA]</scope>
    <source>
        <strain evidence="7 8">IHEM 14462</strain>
    </source>
</reference>
<dbReference type="SUPFAM" id="SSF54695">
    <property type="entry name" value="POZ domain"/>
    <property type="match status" value="2"/>
</dbReference>
<feature type="region of interest" description="Disordered" evidence="5">
    <location>
        <begin position="1"/>
        <end position="29"/>
    </location>
</feature>
<dbReference type="CDD" id="cd18497">
    <property type="entry name" value="BACK_ABTB1_BPOZ"/>
    <property type="match status" value="1"/>
</dbReference>
<evidence type="ECO:0000256" key="4">
    <source>
        <dbReference type="SAM" id="Coils"/>
    </source>
</evidence>
<dbReference type="Proteomes" id="UP000028545">
    <property type="component" value="Unassembled WGS sequence"/>
</dbReference>
<dbReference type="InterPro" id="IPR000210">
    <property type="entry name" value="BTB/POZ_dom"/>
</dbReference>
<dbReference type="SUPFAM" id="SSF48403">
    <property type="entry name" value="Ankyrin repeat"/>
    <property type="match status" value="1"/>
</dbReference>
<dbReference type="PANTHER" id="PTHR46231:SF1">
    <property type="entry name" value="ANKYRIN REPEAT AND BTB_POZ DOMAIN-CONTAINING PROTEIN 1"/>
    <property type="match status" value="1"/>
</dbReference>
<dbReference type="InterPro" id="IPR011333">
    <property type="entry name" value="SKP1/BTB/POZ_sf"/>
</dbReference>
<dbReference type="EMBL" id="JOWA01000154">
    <property type="protein sequence ID" value="KEZ39370.1"/>
    <property type="molecule type" value="Genomic_DNA"/>
</dbReference>
<comment type="caution">
    <text evidence="7">The sequence shown here is derived from an EMBL/GenBank/DDBJ whole genome shotgun (WGS) entry which is preliminary data.</text>
</comment>
<feature type="compositionally biased region" description="Gly residues" evidence="5">
    <location>
        <begin position="1"/>
        <end position="21"/>
    </location>
</feature>
<evidence type="ECO:0000259" key="6">
    <source>
        <dbReference type="PROSITE" id="PS50097"/>
    </source>
</evidence>
<evidence type="ECO:0000313" key="7">
    <source>
        <dbReference type="EMBL" id="KEZ39370.1"/>
    </source>
</evidence>
<keyword evidence="1" id="KW-0677">Repeat</keyword>
<dbReference type="Pfam" id="PF00651">
    <property type="entry name" value="BTB"/>
    <property type="match status" value="2"/>
</dbReference>
<gene>
    <name evidence="7" type="ORF">SAPIO_CDS10070</name>
</gene>
<dbReference type="OMA" id="EGARCIY"/>
<dbReference type="OrthoDB" id="684045at2759"/>
<evidence type="ECO:0000256" key="5">
    <source>
        <dbReference type="SAM" id="MobiDB-lite"/>
    </source>
</evidence>
<accession>A0A084FWA8</accession>
<dbReference type="PANTHER" id="PTHR46231">
    <property type="entry name" value="ANKYRIN REPEAT AND BTB/POZ DOMAIN-CONTAINING PROTEIN 1"/>
    <property type="match status" value="1"/>
</dbReference>
<dbReference type="Pfam" id="PF13637">
    <property type="entry name" value="Ank_4"/>
    <property type="match status" value="1"/>
</dbReference>
<name>A0A084FWA8_PSEDA</name>
<dbReference type="HOGENOM" id="CLU_022885_2_0_1"/>
<keyword evidence="2 3" id="KW-0040">ANK repeat</keyword>
<dbReference type="GO" id="GO:0005737">
    <property type="term" value="C:cytoplasm"/>
    <property type="evidence" value="ECO:0007669"/>
    <property type="project" value="TreeGrafter"/>
</dbReference>
<protein>
    <submittedName>
        <fullName evidence="7">Putative btb poz domain-containing protein</fullName>
    </submittedName>
</protein>
<feature type="domain" description="BTB" evidence="6">
    <location>
        <begin position="394"/>
        <end position="452"/>
    </location>
</feature>